<keyword evidence="2" id="KW-1185">Reference proteome</keyword>
<dbReference type="PANTHER" id="PTHR43434">
    <property type="entry name" value="PHOSPHOGLYCOLATE PHOSPHATASE"/>
    <property type="match status" value="1"/>
</dbReference>
<organism evidence="1 2">
    <name type="scientific">Povalibacter uvarum</name>
    <dbReference type="NCBI Taxonomy" id="732238"/>
    <lineage>
        <taxon>Bacteria</taxon>
        <taxon>Pseudomonadati</taxon>
        <taxon>Pseudomonadota</taxon>
        <taxon>Gammaproteobacteria</taxon>
        <taxon>Steroidobacterales</taxon>
        <taxon>Steroidobacteraceae</taxon>
        <taxon>Povalibacter</taxon>
    </lineage>
</organism>
<dbReference type="InterPro" id="IPR023214">
    <property type="entry name" value="HAD_sf"/>
</dbReference>
<dbReference type="SUPFAM" id="SSF56784">
    <property type="entry name" value="HAD-like"/>
    <property type="match status" value="1"/>
</dbReference>
<gene>
    <name evidence="1" type="ORF">HNQ60_002367</name>
</gene>
<dbReference type="InterPro" id="IPR041492">
    <property type="entry name" value="HAD_2"/>
</dbReference>
<dbReference type="Proteomes" id="UP000588068">
    <property type="component" value="Unassembled WGS sequence"/>
</dbReference>
<dbReference type="PANTHER" id="PTHR43434:SF20">
    <property type="entry name" value="5'-NUCLEOTIDASE"/>
    <property type="match status" value="1"/>
</dbReference>
<dbReference type="InterPro" id="IPR036412">
    <property type="entry name" value="HAD-like_sf"/>
</dbReference>
<dbReference type="GO" id="GO:0008967">
    <property type="term" value="F:phosphoglycolate phosphatase activity"/>
    <property type="evidence" value="ECO:0007669"/>
    <property type="project" value="UniProtKB-EC"/>
</dbReference>
<dbReference type="FunFam" id="3.40.50.1000:FF:000022">
    <property type="entry name" value="Phosphoglycolate phosphatase"/>
    <property type="match status" value="1"/>
</dbReference>
<accession>A0A841HKV1</accession>
<sequence length="244" mass="26872">MRLNVLLDLDGTLTDPRVGFVASINHALVKLRMPSLPERVLTRHIGPPLRETLSSLLGASRKHRLAAALKHYRERYAGGGVFECTVYPHVAEALARLSEGGVRLFLATSKPKVFAERVLTHFSLHEHFEGIYGSELDGMYAEKHVLITHILDRERLDPRATVVVGDRCHDVRAARAHGLSSVGVLWGYGSRQELVEAGATFLVPDPEALVESLLPDPRRVARARMAASPLRVGKAAGNERRAMS</sequence>
<dbReference type="InterPro" id="IPR050155">
    <property type="entry name" value="HAD-like_hydrolase_sf"/>
</dbReference>
<dbReference type="Pfam" id="PF13419">
    <property type="entry name" value="HAD_2"/>
    <property type="match status" value="1"/>
</dbReference>
<dbReference type="GO" id="GO:0004713">
    <property type="term" value="F:protein tyrosine kinase activity"/>
    <property type="evidence" value="ECO:0007669"/>
    <property type="project" value="TreeGrafter"/>
</dbReference>
<dbReference type="EMBL" id="JACHHZ010000003">
    <property type="protein sequence ID" value="MBB6093486.1"/>
    <property type="molecule type" value="Genomic_DNA"/>
</dbReference>
<evidence type="ECO:0000313" key="2">
    <source>
        <dbReference type="Proteomes" id="UP000588068"/>
    </source>
</evidence>
<keyword evidence="1" id="KW-0378">Hydrolase</keyword>
<dbReference type="RefSeq" id="WP_184331954.1">
    <property type="nucleotide sequence ID" value="NZ_JACHHZ010000003.1"/>
</dbReference>
<comment type="caution">
    <text evidence="1">The sequence shown here is derived from an EMBL/GenBank/DDBJ whole genome shotgun (WGS) entry which is preliminary data.</text>
</comment>
<name>A0A841HKV1_9GAMM</name>
<dbReference type="EC" id="3.1.3.18" evidence="1"/>
<dbReference type="AlphaFoldDB" id="A0A841HKV1"/>
<reference evidence="1 2" key="1">
    <citation type="submission" date="2020-08" db="EMBL/GenBank/DDBJ databases">
        <title>Genomic Encyclopedia of Type Strains, Phase IV (KMG-IV): sequencing the most valuable type-strain genomes for metagenomic binning, comparative biology and taxonomic classification.</title>
        <authorList>
            <person name="Goeker M."/>
        </authorList>
    </citation>
    <scope>NUCLEOTIDE SEQUENCE [LARGE SCALE GENOMIC DNA]</scope>
    <source>
        <strain evidence="1 2">DSM 26723</strain>
    </source>
</reference>
<proteinExistence type="predicted"/>
<dbReference type="GO" id="GO:0005829">
    <property type="term" value="C:cytosol"/>
    <property type="evidence" value="ECO:0007669"/>
    <property type="project" value="TreeGrafter"/>
</dbReference>
<dbReference type="Gene3D" id="1.10.150.240">
    <property type="entry name" value="Putative phosphatase, domain 2"/>
    <property type="match status" value="1"/>
</dbReference>
<dbReference type="Gene3D" id="3.40.50.1000">
    <property type="entry name" value="HAD superfamily/HAD-like"/>
    <property type="match status" value="1"/>
</dbReference>
<evidence type="ECO:0000313" key="1">
    <source>
        <dbReference type="EMBL" id="MBB6093486.1"/>
    </source>
</evidence>
<protein>
    <submittedName>
        <fullName evidence="1">Phosphoglycolate phosphatase</fullName>
        <ecNumber evidence="1">3.1.3.18</ecNumber>
    </submittedName>
</protein>
<dbReference type="InterPro" id="IPR023198">
    <property type="entry name" value="PGP-like_dom2"/>
</dbReference>